<reference evidence="2 3" key="1">
    <citation type="submission" date="2024-04" db="EMBL/GenBank/DDBJ databases">
        <authorList>
            <person name="Waldvogel A.-M."/>
            <person name="Schoenle A."/>
        </authorList>
    </citation>
    <scope>NUCLEOTIDE SEQUENCE [LARGE SCALE GENOMIC DNA]</scope>
</reference>
<evidence type="ECO:0000313" key="2">
    <source>
        <dbReference type="EMBL" id="CAL1604403.1"/>
    </source>
</evidence>
<dbReference type="Proteomes" id="UP001497482">
    <property type="component" value="Chromosome 4"/>
</dbReference>
<feature type="compositionally biased region" description="Basic and acidic residues" evidence="1">
    <location>
        <begin position="39"/>
        <end position="83"/>
    </location>
</feature>
<evidence type="ECO:0000256" key="1">
    <source>
        <dbReference type="SAM" id="MobiDB-lite"/>
    </source>
</evidence>
<feature type="compositionally biased region" description="Gly residues" evidence="1">
    <location>
        <begin position="21"/>
        <end position="38"/>
    </location>
</feature>
<proteinExistence type="predicted"/>
<accession>A0AAV2LSV4</accession>
<dbReference type="EMBL" id="OZ035826">
    <property type="protein sequence ID" value="CAL1604403.1"/>
    <property type="molecule type" value="Genomic_DNA"/>
</dbReference>
<protein>
    <submittedName>
        <fullName evidence="2">Uncharacterized protein</fullName>
    </submittedName>
</protein>
<organism evidence="2 3">
    <name type="scientific">Knipowitschia caucasica</name>
    <name type="common">Caucasian dwarf goby</name>
    <name type="synonym">Pomatoschistus caucasicus</name>
    <dbReference type="NCBI Taxonomy" id="637954"/>
    <lineage>
        <taxon>Eukaryota</taxon>
        <taxon>Metazoa</taxon>
        <taxon>Chordata</taxon>
        <taxon>Craniata</taxon>
        <taxon>Vertebrata</taxon>
        <taxon>Euteleostomi</taxon>
        <taxon>Actinopterygii</taxon>
        <taxon>Neopterygii</taxon>
        <taxon>Teleostei</taxon>
        <taxon>Neoteleostei</taxon>
        <taxon>Acanthomorphata</taxon>
        <taxon>Gobiaria</taxon>
        <taxon>Gobiiformes</taxon>
        <taxon>Gobioidei</taxon>
        <taxon>Gobiidae</taxon>
        <taxon>Gobiinae</taxon>
        <taxon>Knipowitschia</taxon>
    </lineage>
</organism>
<gene>
    <name evidence="2" type="ORF">KC01_LOCUS31919</name>
</gene>
<sequence length="104" mass="10644">MGCAEDGQDSVVSHVGREGTDGAGGVGETEGAVGGGRGAGDEGKGEDRGPRGGKRQGERAAERDGVRGYHTRSECRMKKELHVVEGGGGRGGLARRRGEPRRGS</sequence>
<dbReference type="AlphaFoldDB" id="A0AAV2LSV4"/>
<keyword evidence="3" id="KW-1185">Reference proteome</keyword>
<evidence type="ECO:0000313" key="3">
    <source>
        <dbReference type="Proteomes" id="UP001497482"/>
    </source>
</evidence>
<name>A0AAV2LSV4_KNICA</name>
<feature type="region of interest" description="Disordered" evidence="1">
    <location>
        <begin position="1"/>
        <end position="104"/>
    </location>
</feature>